<dbReference type="PANTHER" id="PTHR43061">
    <property type="entry name" value="GTP DIPHOSPHOKINASE RSH1, CHLOROPLASTIC-RELATED"/>
    <property type="match status" value="1"/>
</dbReference>
<dbReference type="PROSITE" id="PS50832">
    <property type="entry name" value="S1_IF1_TYPE"/>
    <property type="match status" value="1"/>
</dbReference>
<dbReference type="SUPFAM" id="SSF81301">
    <property type="entry name" value="Nucleotidyltransferase"/>
    <property type="match status" value="1"/>
</dbReference>
<dbReference type="Pfam" id="PF02824">
    <property type="entry name" value="TGS"/>
    <property type="match status" value="1"/>
</dbReference>
<evidence type="ECO:0000313" key="4">
    <source>
        <dbReference type="Proteomes" id="UP000632828"/>
    </source>
</evidence>
<keyword evidence="4" id="KW-1185">Reference proteome</keyword>
<dbReference type="GO" id="GO:0003723">
    <property type="term" value="F:RNA binding"/>
    <property type="evidence" value="ECO:0007669"/>
    <property type="project" value="InterPro"/>
</dbReference>
<feature type="domain" description="S1-like" evidence="2">
    <location>
        <begin position="415"/>
        <end position="468"/>
    </location>
</feature>
<gene>
    <name evidence="3" type="ORF">ICT70_02500</name>
</gene>
<dbReference type="PANTHER" id="PTHR43061:SF1">
    <property type="entry name" value="GTP DIPHOSPHOKINASE RSH1, CHLOROPLASTIC-RELATED"/>
    <property type="match status" value="1"/>
</dbReference>
<dbReference type="InterPro" id="IPR006196">
    <property type="entry name" value="RNA-binding_domain_S1_IF1"/>
</dbReference>
<accession>A0A8J6QW44</accession>
<reference evidence="3" key="1">
    <citation type="submission" date="2020-09" db="EMBL/GenBank/DDBJ databases">
        <title>Pelobacter alkaliphilus sp. nov., a novel anaerobic arsenate-reducing bacterium from terrestrial mud volcano.</title>
        <authorList>
            <person name="Khomyakova M.A."/>
            <person name="Merkel A.Y."/>
            <person name="Slobodkin A.I."/>
        </authorList>
    </citation>
    <scope>NUCLEOTIDE SEQUENCE</scope>
    <source>
        <strain evidence="3">M08fum</strain>
    </source>
</reference>
<dbReference type="Pfam" id="PF13328">
    <property type="entry name" value="HD_4"/>
    <property type="match status" value="1"/>
</dbReference>
<name>A0A8J6QW44_9BACT</name>
<dbReference type="Gene3D" id="3.10.20.30">
    <property type="match status" value="1"/>
</dbReference>
<dbReference type="Gene3D" id="3.30.460.10">
    <property type="entry name" value="Beta Polymerase, domain 2"/>
    <property type="match status" value="1"/>
</dbReference>
<dbReference type="AlphaFoldDB" id="A0A8J6QW44"/>
<keyword evidence="1" id="KW-0648">Protein biosynthesis</keyword>
<comment type="caution">
    <text evidence="3">The sequence shown here is derived from an EMBL/GenBank/DDBJ whole genome shotgun (WGS) entry which is preliminary data.</text>
</comment>
<organism evidence="3 4">
    <name type="scientific">Pelovirga terrestris</name>
    <dbReference type="NCBI Taxonomy" id="2771352"/>
    <lineage>
        <taxon>Bacteria</taxon>
        <taxon>Pseudomonadati</taxon>
        <taxon>Thermodesulfobacteriota</taxon>
        <taxon>Desulfuromonadia</taxon>
        <taxon>Geobacterales</taxon>
        <taxon>Geobacteraceae</taxon>
        <taxon>Pelovirga</taxon>
    </lineage>
</organism>
<sequence>MIMVDEKTEQRLMHDIMELLVTHYGAELTEDVLDSEIARLEMALSDARESHRGQVRKSGEPYIFHPLRVSHLAARHWMDFSSIIAALLHDVVEDTPVTLEQVRTKYGDEVAHLVDGLTKVTSELMGRDDLKKETYKKTLLVAISDIRVLCLKFWDRIDNLQTIDALPLQKQKLIAEETRSVYVPLARHLGMGYVANELESLSHSLLYPKRAKRYQQVIAQLQEDAAGYLRQIRGKIHVACEKQKLSVVVKDRWRPFTVPAAQEMGRGFGALFTLEVHVDRMMDAYLFLGLLHSLFPPIPGKLRDHLNQTSQHGYLAIKTTVQAEEQRMRVEITTRKLARFNQAGVLAPGFRFRHDNFRALMKSLMDGESAFDTESLKLASATIQVYTPQGEVRKLPEGSSVLDFAFDIHDSVGLHARRGHINGRIRQLKTRLLDGDQVMVETSQEPEVLPKWLEWAITPRARNSIRRYLRNKVRAAQTEATNEKE</sequence>
<evidence type="ECO:0000256" key="1">
    <source>
        <dbReference type="PROSITE-ProRule" id="PRU00181"/>
    </source>
</evidence>
<dbReference type="InterPro" id="IPR043519">
    <property type="entry name" value="NT_sf"/>
</dbReference>
<keyword evidence="1" id="KW-0396">Initiation factor</keyword>
<dbReference type="InterPro" id="IPR004095">
    <property type="entry name" value="TGS"/>
</dbReference>
<dbReference type="InterPro" id="IPR012676">
    <property type="entry name" value="TGS-like"/>
</dbReference>
<dbReference type="InterPro" id="IPR003607">
    <property type="entry name" value="HD/PDEase_dom"/>
</dbReference>
<evidence type="ECO:0000259" key="2">
    <source>
        <dbReference type="PROSITE" id="PS50832"/>
    </source>
</evidence>
<protein>
    <submittedName>
        <fullName evidence="3">Bifunctional (P)ppGpp synthetase/guanosine-3',5'-bis(Diphosphate) 3'-pyrophosphohydrolase</fullName>
    </submittedName>
</protein>
<proteinExistence type="predicted"/>
<dbReference type="SUPFAM" id="SSF109604">
    <property type="entry name" value="HD-domain/PDEase-like"/>
    <property type="match status" value="1"/>
</dbReference>
<dbReference type="Gene3D" id="1.10.3210.10">
    <property type="entry name" value="Hypothetical protein af1432"/>
    <property type="match status" value="1"/>
</dbReference>
<dbReference type="InterPro" id="IPR012675">
    <property type="entry name" value="Beta-grasp_dom_sf"/>
</dbReference>
<dbReference type="SMART" id="SM00471">
    <property type="entry name" value="HDc"/>
    <property type="match status" value="1"/>
</dbReference>
<dbReference type="EMBL" id="JACWUN010000002">
    <property type="protein sequence ID" value="MBD1399531.1"/>
    <property type="molecule type" value="Genomic_DNA"/>
</dbReference>
<evidence type="ECO:0000313" key="3">
    <source>
        <dbReference type="EMBL" id="MBD1399531.1"/>
    </source>
</evidence>
<dbReference type="GO" id="GO:0003743">
    <property type="term" value="F:translation initiation factor activity"/>
    <property type="evidence" value="ECO:0007669"/>
    <property type="project" value="UniProtKB-UniRule"/>
</dbReference>
<dbReference type="SUPFAM" id="SSF81271">
    <property type="entry name" value="TGS-like"/>
    <property type="match status" value="1"/>
</dbReference>
<dbReference type="Proteomes" id="UP000632828">
    <property type="component" value="Unassembled WGS sequence"/>
</dbReference>